<organism evidence="1 2">
    <name type="scientific">Stephanodiscus triporus</name>
    <dbReference type="NCBI Taxonomy" id="2934178"/>
    <lineage>
        <taxon>Eukaryota</taxon>
        <taxon>Sar</taxon>
        <taxon>Stramenopiles</taxon>
        <taxon>Ochrophyta</taxon>
        <taxon>Bacillariophyta</taxon>
        <taxon>Coscinodiscophyceae</taxon>
        <taxon>Thalassiosirophycidae</taxon>
        <taxon>Stephanodiscales</taxon>
        <taxon>Stephanodiscaceae</taxon>
        <taxon>Stephanodiscus</taxon>
    </lineage>
</organism>
<gene>
    <name evidence="1" type="ORF">ACHAW5_001170</name>
</gene>
<dbReference type="Proteomes" id="UP001530315">
    <property type="component" value="Unassembled WGS sequence"/>
</dbReference>
<proteinExistence type="predicted"/>
<sequence length="75" mass="7763">MPPLSTSPPATMPPPPTPPMFNCPPASLVGCTAPDPSNPQDECPVVGEPCEGDSGEFCCPDECPRNYCTAKEAQG</sequence>
<keyword evidence="2" id="KW-1185">Reference proteome</keyword>
<evidence type="ECO:0000313" key="1">
    <source>
        <dbReference type="EMBL" id="KAL3766501.1"/>
    </source>
</evidence>
<protein>
    <submittedName>
        <fullName evidence="1">Uncharacterized protein</fullName>
    </submittedName>
</protein>
<reference evidence="1 2" key="1">
    <citation type="submission" date="2024-10" db="EMBL/GenBank/DDBJ databases">
        <title>Updated reference genomes for cyclostephanoid diatoms.</title>
        <authorList>
            <person name="Roberts W.R."/>
            <person name="Alverson A.J."/>
        </authorList>
    </citation>
    <scope>NUCLEOTIDE SEQUENCE [LARGE SCALE GENOMIC DNA]</scope>
    <source>
        <strain evidence="1 2">AJA276-08</strain>
    </source>
</reference>
<dbReference type="AlphaFoldDB" id="A0ABD3MR63"/>
<evidence type="ECO:0000313" key="2">
    <source>
        <dbReference type="Proteomes" id="UP001530315"/>
    </source>
</evidence>
<comment type="caution">
    <text evidence="1">The sequence shown here is derived from an EMBL/GenBank/DDBJ whole genome shotgun (WGS) entry which is preliminary data.</text>
</comment>
<dbReference type="EMBL" id="JALLAZ020001729">
    <property type="protein sequence ID" value="KAL3766501.1"/>
    <property type="molecule type" value="Genomic_DNA"/>
</dbReference>
<accession>A0ABD3MR63</accession>
<name>A0ABD3MR63_9STRA</name>